<organism evidence="1 2">
    <name type="scientific">Actinocorallia herbida</name>
    <dbReference type="NCBI Taxonomy" id="58109"/>
    <lineage>
        <taxon>Bacteria</taxon>
        <taxon>Bacillati</taxon>
        <taxon>Actinomycetota</taxon>
        <taxon>Actinomycetes</taxon>
        <taxon>Streptosporangiales</taxon>
        <taxon>Thermomonosporaceae</taxon>
        <taxon>Actinocorallia</taxon>
    </lineage>
</organism>
<dbReference type="Proteomes" id="UP000272400">
    <property type="component" value="Unassembled WGS sequence"/>
</dbReference>
<dbReference type="AlphaFoldDB" id="A0A3N1D1C9"/>
<reference evidence="1 2" key="1">
    <citation type="submission" date="2018-11" db="EMBL/GenBank/DDBJ databases">
        <title>Sequencing the genomes of 1000 actinobacteria strains.</title>
        <authorList>
            <person name="Klenk H.-P."/>
        </authorList>
    </citation>
    <scope>NUCLEOTIDE SEQUENCE [LARGE SCALE GENOMIC DNA]</scope>
    <source>
        <strain evidence="1 2">DSM 44254</strain>
    </source>
</reference>
<sequence length="49" mass="5491">MRSVADNGSVRRDMATAELCVRMSKQRRSLIPPVMVPEFSQGTKVNRGK</sequence>
<name>A0A3N1D1C9_9ACTN</name>
<dbReference type="EMBL" id="RJKE01000001">
    <property type="protein sequence ID" value="ROO87300.1"/>
    <property type="molecule type" value="Genomic_DNA"/>
</dbReference>
<proteinExistence type="predicted"/>
<protein>
    <submittedName>
        <fullName evidence="1">Uncharacterized protein</fullName>
    </submittedName>
</protein>
<gene>
    <name evidence="1" type="ORF">EDD29_4897</name>
</gene>
<keyword evidence="2" id="KW-1185">Reference proteome</keyword>
<evidence type="ECO:0000313" key="1">
    <source>
        <dbReference type="EMBL" id="ROO87300.1"/>
    </source>
</evidence>
<accession>A0A3N1D1C9</accession>
<evidence type="ECO:0000313" key="2">
    <source>
        <dbReference type="Proteomes" id="UP000272400"/>
    </source>
</evidence>
<comment type="caution">
    <text evidence="1">The sequence shown here is derived from an EMBL/GenBank/DDBJ whole genome shotgun (WGS) entry which is preliminary data.</text>
</comment>